<evidence type="ECO:0000256" key="2">
    <source>
        <dbReference type="ARBA" id="ARBA00008814"/>
    </source>
</evidence>
<organism evidence="8 9">
    <name type="scientific">Luteimicrobium album</name>
    <dbReference type="NCBI Taxonomy" id="1054550"/>
    <lineage>
        <taxon>Bacteria</taxon>
        <taxon>Bacillati</taxon>
        <taxon>Actinomycetota</taxon>
        <taxon>Actinomycetes</taxon>
        <taxon>Micrococcales</taxon>
        <taxon>Luteimicrobium</taxon>
    </lineage>
</organism>
<keyword evidence="9" id="KW-1185">Reference proteome</keyword>
<dbReference type="InterPro" id="IPR002491">
    <property type="entry name" value="ABC_transptr_periplasmic_BD"/>
</dbReference>
<feature type="compositionally biased region" description="Low complexity" evidence="5">
    <location>
        <begin position="30"/>
        <end position="50"/>
    </location>
</feature>
<evidence type="ECO:0000256" key="6">
    <source>
        <dbReference type="SAM" id="SignalP"/>
    </source>
</evidence>
<dbReference type="PRINTS" id="PR01715">
    <property type="entry name" value="FERRIBNDNGPP"/>
</dbReference>
<feature type="signal peptide" evidence="6">
    <location>
        <begin position="1"/>
        <end position="24"/>
    </location>
</feature>
<feature type="domain" description="Fe/B12 periplasmic-binding" evidence="7">
    <location>
        <begin position="68"/>
        <end position="340"/>
    </location>
</feature>
<accession>A0ABQ6I638</accession>
<dbReference type="PROSITE" id="PS51257">
    <property type="entry name" value="PROKAR_LIPOPROTEIN"/>
    <property type="match status" value="1"/>
</dbReference>
<reference evidence="9" key="1">
    <citation type="journal article" date="2019" name="Int. J. Syst. Evol. Microbiol.">
        <title>The Global Catalogue of Microorganisms (GCM) 10K type strain sequencing project: providing services to taxonomists for standard genome sequencing and annotation.</title>
        <authorList>
            <consortium name="The Broad Institute Genomics Platform"/>
            <consortium name="The Broad Institute Genome Sequencing Center for Infectious Disease"/>
            <person name="Wu L."/>
            <person name="Ma J."/>
        </authorList>
    </citation>
    <scope>NUCLEOTIDE SEQUENCE [LARGE SCALE GENOMIC DNA]</scope>
    <source>
        <strain evidence="9">NBRC 106348</strain>
    </source>
</reference>
<dbReference type="PANTHER" id="PTHR30532">
    <property type="entry name" value="IRON III DICITRATE-BINDING PERIPLASMIC PROTEIN"/>
    <property type="match status" value="1"/>
</dbReference>
<dbReference type="RefSeq" id="WP_284294594.1">
    <property type="nucleotide sequence ID" value="NZ_BSUK01000001.1"/>
</dbReference>
<dbReference type="CDD" id="cd01146">
    <property type="entry name" value="FhuD"/>
    <property type="match status" value="1"/>
</dbReference>
<evidence type="ECO:0000313" key="9">
    <source>
        <dbReference type="Proteomes" id="UP001157091"/>
    </source>
</evidence>
<evidence type="ECO:0000256" key="5">
    <source>
        <dbReference type="SAM" id="MobiDB-lite"/>
    </source>
</evidence>
<evidence type="ECO:0000256" key="4">
    <source>
        <dbReference type="ARBA" id="ARBA00022729"/>
    </source>
</evidence>
<protein>
    <submittedName>
        <fullName evidence="8">ABC transporter substrate-binding protein</fullName>
    </submittedName>
</protein>
<dbReference type="EMBL" id="BSUK01000001">
    <property type="protein sequence ID" value="GMA26245.1"/>
    <property type="molecule type" value="Genomic_DNA"/>
</dbReference>
<dbReference type="PROSITE" id="PS50983">
    <property type="entry name" value="FE_B12_PBP"/>
    <property type="match status" value="1"/>
</dbReference>
<dbReference type="PANTHER" id="PTHR30532:SF1">
    <property type="entry name" value="IRON(3+)-HYDROXAMATE-BINDING PROTEIN FHUD"/>
    <property type="match status" value="1"/>
</dbReference>
<dbReference type="Gene3D" id="3.40.50.1980">
    <property type="entry name" value="Nitrogenase molybdenum iron protein domain"/>
    <property type="match status" value="2"/>
</dbReference>
<evidence type="ECO:0000256" key="3">
    <source>
        <dbReference type="ARBA" id="ARBA00022448"/>
    </source>
</evidence>
<comment type="caution">
    <text evidence="8">The sequence shown here is derived from an EMBL/GenBank/DDBJ whole genome shotgun (WGS) entry which is preliminary data.</text>
</comment>
<keyword evidence="3" id="KW-0813">Transport</keyword>
<feature type="chain" id="PRO_5046614327" evidence="6">
    <location>
        <begin position="25"/>
        <end position="341"/>
    </location>
</feature>
<dbReference type="SUPFAM" id="SSF53807">
    <property type="entry name" value="Helical backbone' metal receptor"/>
    <property type="match status" value="1"/>
</dbReference>
<dbReference type="Pfam" id="PF01497">
    <property type="entry name" value="Peripla_BP_2"/>
    <property type="match status" value="1"/>
</dbReference>
<feature type="region of interest" description="Disordered" evidence="5">
    <location>
        <begin position="30"/>
        <end position="52"/>
    </location>
</feature>
<dbReference type="InterPro" id="IPR051313">
    <property type="entry name" value="Bact_iron-sidero_bind"/>
</dbReference>
<keyword evidence="4 6" id="KW-0732">Signal</keyword>
<proteinExistence type="inferred from homology"/>
<gene>
    <name evidence="8" type="ORF">GCM10025864_40040</name>
</gene>
<name>A0ABQ6I638_9MICO</name>
<dbReference type="Proteomes" id="UP001157091">
    <property type="component" value="Unassembled WGS sequence"/>
</dbReference>
<comment type="similarity">
    <text evidence="2">Belongs to the bacterial solute-binding protein 8 family.</text>
</comment>
<evidence type="ECO:0000256" key="1">
    <source>
        <dbReference type="ARBA" id="ARBA00004196"/>
    </source>
</evidence>
<evidence type="ECO:0000259" key="7">
    <source>
        <dbReference type="PROSITE" id="PS50983"/>
    </source>
</evidence>
<sequence length="341" mass="34500">MRARRGARSALVAVAGLATAVALAACGTTEAPSDAATTPGATTAAPSSGPVTVQGERGKVALDAPAQRVVTLEWGFTEDVLALGVTPVGMADPKGYGDWDTVAPVPSSTADVGETVEPNVEAVAALHPDLVVASTDLPAGVTAQLAKRVPVLVLRGSDASDPVAYMRRTITTLGQATGTADRAEQVLAAYDAKIASGKEALDAAGKAAASFTMADGWLENGTVSVRMYTPGSFFGAVAADLGLTNRWTTGGDKDYGLATTDVEGLTKVTDPGTTFLYVANDADGGDPFATGLKDNKVWKQLPFVAAGNVQRIPDGIWMFGGPTSAVAYVDAVVAAVTGSGA</sequence>
<comment type="subcellular location">
    <subcellularLocation>
        <location evidence="1">Cell envelope</location>
    </subcellularLocation>
</comment>
<evidence type="ECO:0000313" key="8">
    <source>
        <dbReference type="EMBL" id="GMA26245.1"/>
    </source>
</evidence>